<gene>
    <name evidence="2" type="ORF">DM02DRAFT_726118</name>
</gene>
<dbReference type="OrthoDB" id="2309723at2759"/>
<feature type="transmembrane region" description="Helical" evidence="1">
    <location>
        <begin position="150"/>
        <end position="167"/>
    </location>
</feature>
<evidence type="ECO:0000313" key="3">
    <source>
        <dbReference type="Proteomes" id="UP000244855"/>
    </source>
</evidence>
<dbReference type="EMBL" id="KZ805325">
    <property type="protein sequence ID" value="PVI04032.1"/>
    <property type="molecule type" value="Genomic_DNA"/>
</dbReference>
<dbReference type="AlphaFoldDB" id="A0A2V1E1L9"/>
<dbReference type="STRING" id="97972.A0A2V1E1L9"/>
<feature type="transmembrane region" description="Helical" evidence="1">
    <location>
        <begin position="50"/>
        <end position="69"/>
    </location>
</feature>
<evidence type="ECO:0000256" key="1">
    <source>
        <dbReference type="SAM" id="Phobius"/>
    </source>
</evidence>
<keyword evidence="3" id="KW-1185">Reference proteome</keyword>
<organism evidence="2 3">
    <name type="scientific">Periconia macrospinosa</name>
    <dbReference type="NCBI Taxonomy" id="97972"/>
    <lineage>
        <taxon>Eukaryota</taxon>
        <taxon>Fungi</taxon>
        <taxon>Dikarya</taxon>
        <taxon>Ascomycota</taxon>
        <taxon>Pezizomycotina</taxon>
        <taxon>Dothideomycetes</taxon>
        <taxon>Pleosporomycetidae</taxon>
        <taxon>Pleosporales</taxon>
        <taxon>Massarineae</taxon>
        <taxon>Periconiaceae</taxon>
        <taxon>Periconia</taxon>
    </lineage>
</organism>
<evidence type="ECO:0000313" key="2">
    <source>
        <dbReference type="EMBL" id="PVI04032.1"/>
    </source>
</evidence>
<feature type="transmembrane region" description="Helical" evidence="1">
    <location>
        <begin position="89"/>
        <end position="112"/>
    </location>
</feature>
<feature type="transmembrane region" description="Helical" evidence="1">
    <location>
        <begin position="12"/>
        <end position="35"/>
    </location>
</feature>
<sequence>MDDIGRYQYVSSFYGPGTICCWLLAFLAVILSWTLNPDLRDRDIIADENFIPMLAIPSVAAIHGMYQLLRFPGGPKTLLTGLDTETLKYSSAFEASVTVCIGIFLGILFVHLPFLNELVQPNIIIAELKSLAAIRPGDIFPKTNASLQDLDQLVPFGIGFILFALSIRKNLQARAQQQAALNLIELEQAL</sequence>
<dbReference type="Proteomes" id="UP000244855">
    <property type="component" value="Unassembled WGS sequence"/>
</dbReference>
<accession>A0A2V1E1L9</accession>
<protein>
    <submittedName>
        <fullName evidence="2">Uncharacterized protein</fullName>
    </submittedName>
</protein>
<keyword evidence="1" id="KW-0812">Transmembrane</keyword>
<keyword evidence="1" id="KW-0472">Membrane</keyword>
<proteinExistence type="predicted"/>
<name>A0A2V1E1L9_9PLEO</name>
<keyword evidence="1" id="KW-1133">Transmembrane helix</keyword>
<reference evidence="2 3" key="1">
    <citation type="journal article" date="2018" name="Sci. Rep.">
        <title>Comparative genomics provides insights into the lifestyle and reveals functional heterogeneity of dark septate endophytic fungi.</title>
        <authorList>
            <person name="Knapp D.G."/>
            <person name="Nemeth J.B."/>
            <person name="Barry K."/>
            <person name="Hainaut M."/>
            <person name="Henrissat B."/>
            <person name="Johnson J."/>
            <person name="Kuo A."/>
            <person name="Lim J.H.P."/>
            <person name="Lipzen A."/>
            <person name="Nolan M."/>
            <person name="Ohm R.A."/>
            <person name="Tamas L."/>
            <person name="Grigoriev I.V."/>
            <person name="Spatafora J.W."/>
            <person name="Nagy L.G."/>
            <person name="Kovacs G.M."/>
        </authorList>
    </citation>
    <scope>NUCLEOTIDE SEQUENCE [LARGE SCALE GENOMIC DNA]</scope>
    <source>
        <strain evidence="2 3">DSE2036</strain>
    </source>
</reference>